<proteinExistence type="predicted"/>
<gene>
    <name evidence="2" type="ORF">OP10G_3042</name>
</gene>
<dbReference type="Proteomes" id="UP000027982">
    <property type="component" value="Chromosome"/>
</dbReference>
<feature type="transmembrane region" description="Helical" evidence="1">
    <location>
        <begin position="99"/>
        <end position="121"/>
    </location>
</feature>
<dbReference type="EMBL" id="CP007139">
    <property type="protein sequence ID" value="AIE86410.1"/>
    <property type="molecule type" value="Genomic_DNA"/>
</dbReference>
<protein>
    <submittedName>
        <fullName evidence="2">Uncharacterized protein</fullName>
    </submittedName>
</protein>
<keyword evidence="3" id="KW-1185">Reference proteome</keyword>
<dbReference type="HOGENOM" id="CLU_2000517_0_0_0"/>
<dbReference type="KEGG" id="fgi:OP10G_3042"/>
<dbReference type="AlphaFoldDB" id="A0A068NUF5"/>
<keyword evidence="1" id="KW-1133">Transmembrane helix</keyword>
<sequence>MAANSAKQTTFMIFGAFATLIGLLLVFIPPMPQPLSPVSVGIASLGAILCVYWSLYRILPADRTPTVGEFQTNFLVALAGAELVTLSGVFIGSAPRGPLPFALVTWALMFGLVLPKMIAFWRRR</sequence>
<evidence type="ECO:0000256" key="1">
    <source>
        <dbReference type="SAM" id="Phobius"/>
    </source>
</evidence>
<dbReference type="RefSeq" id="WP_025229623.1">
    <property type="nucleotide sequence ID" value="NZ_CP007139.1"/>
</dbReference>
<keyword evidence="1" id="KW-0472">Membrane</keyword>
<feature type="transmembrane region" description="Helical" evidence="1">
    <location>
        <begin position="35"/>
        <end position="53"/>
    </location>
</feature>
<accession>A0A068NUF5</accession>
<keyword evidence="1" id="KW-0812">Transmembrane</keyword>
<organism evidence="2 3">
    <name type="scientific">Fimbriimonas ginsengisoli Gsoil 348</name>
    <dbReference type="NCBI Taxonomy" id="661478"/>
    <lineage>
        <taxon>Bacteria</taxon>
        <taxon>Bacillati</taxon>
        <taxon>Armatimonadota</taxon>
        <taxon>Fimbriimonadia</taxon>
        <taxon>Fimbriimonadales</taxon>
        <taxon>Fimbriimonadaceae</taxon>
        <taxon>Fimbriimonas</taxon>
    </lineage>
</organism>
<evidence type="ECO:0000313" key="3">
    <source>
        <dbReference type="Proteomes" id="UP000027982"/>
    </source>
</evidence>
<reference evidence="2 3" key="1">
    <citation type="journal article" date="2014" name="PLoS ONE">
        <title>The first complete genome sequence of the class fimbriimonadia in the phylum armatimonadetes.</title>
        <authorList>
            <person name="Hu Z.Y."/>
            <person name="Wang Y.Z."/>
            <person name="Im W.T."/>
            <person name="Wang S.Y."/>
            <person name="Zhao G.P."/>
            <person name="Zheng H.J."/>
            <person name="Quan Z.X."/>
        </authorList>
    </citation>
    <scope>NUCLEOTIDE SEQUENCE [LARGE SCALE GENOMIC DNA]</scope>
    <source>
        <strain evidence="2">Gsoil 348</strain>
    </source>
</reference>
<feature type="transmembrane region" description="Helical" evidence="1">
    <location>
        <begin position="12"/>
        <end position="29"/>
    </location>
</feature>
<feature type="transmembrane region" description="Helical" evidence="1">
    <location>
        <begin position="74"/>
        <end position="93"/>
    </location>
</feature>
<name>A0A068NUF5_FIMGI</name>
<evidence type="ECO:0000313" key="2">
    <source>
        <dbReference type="EMBL" id="AIE86410.1"/>
    </source>
</evidence>